<dbReference type="EC" id="3.4.19.3" evidence="6"/>
<dbReference type="PRINTS" id="PR00706">
    <property type="entry name" value="PYROGLUPTASE"/>
</dbReference>
<evidence type="ECO:0000256" key="5">
    <source>
        <dbReference type="ARBA" id="ARBA00022807"/>
    </source>
</evidence>
<proteinExistence type="inferred from homology"/>
<evidence type="ECO:0000256" key="6">
    <source>
        <dbReference type="PROSITE-ProRule" id="PRU10077"/>
    </source>
</evidence>
<dbReference type="PIRSF" id="PIRSF015592">
    <property type="entry name" value="Prld-crbxl_pptds"/>
    <property type="match status" value="1"/>
</dbReference>
<keyword evidence="2" id="KW-0963">Cytoplasm</keyword>
<gene>
    <name evidence="7" type="ORF">GCM10023216_16300</name>
</gene>
<evidence type="ECO:0000313" key="8">
    <source>
        <dbReference type="Proteomes" id="UP001500956"/>
    </source>
</evidence>
<dbReference type="PANTHER" id="PTHR23402">
    <property type="entry name" value="PROTEASE FAMILY C15 PYROGLUTAMYL-PEPTIDASE I-RELATED"/>
    <property type="match status" value="1"/>
</dbReference>
<evidence type="ECO:0000256" key="4">
    <source>
        <dbReference type="ARBA" id="ARBA00022801"/>
    </source>
</evidence>
<dbReference type="PROSITE" id="PS01334">
    <property type="entry name" value="PYRASE_CYS"/>
    <property type="match status" value="1"/>
</dbReference>
<dbReference type="EMBL" id="BAABID010000008">
    <property type="protein sequence ID" value="GAA4726454.1"/>
    <property type="molecule type" value="Genomic_DNA"/>
</dbReference>
<dbReference type="Pfam" id="PF01470">
    <property type="entry name" value="Peptidase_C15"/>
    <property type="match status" value="1"/>
</dbReference>
<organism evidence="7 8">
    <name type="scientific">Isoptericola chiayiensis</name>
    <dbReference type="NCBI Taxonomy" id="579446"/>
    <lineage>
        <taxon>Bacteria</taxon>
        <taxon>Bacillati</taxon>
        <taxon>Actinomycetota</taxon>
        <taxon>Actinomycetes</taxon>
        <taxon>Micrococcales</taxon>
        <taxon>Promicromonosporaceae</taxon>
        <taxon>Isoptericola</taxon>
    </lineage>
</organism>
<protein>
    <recommendedName>
        <fullName evidence="6">Pyroglutamyl-peptidase I</fullName>
        <ecNumber evidence="6">3.4.19.3</ecNumber>
    </recommendedName>
</protein>
<dbReference type="SUPFAM" id="SSF53182">
    <property type="entry name" value="Pyrrolidone carboxyl peptidase (pyroglutamate aminopeptidase)"/>
    <property type="match status" value="1"/>
</dbReference>
<dbReference type="InterPro" id="IPR000816">
    <property type="entry name" value="Peptidase_C15"/>
</dbReference>
<name>A0ABP8YEB8_9MICO</name>
<keyword evidence="8" id="KW-1185">Reference proteome</keyword>
<comment type="caution">
    <text evidence="7">The sequence shown here is derived from an EMBL/GenBank/DDBJ whole genome shotgun (WGS) entry which is preliminary data.</text>
</comment>
<evidence type="ECO:0000256" key="3">
    <source>
        <dbReference type="ARBA" id="ARBA00022670"/>
    </source>
</evidence>
<comment type="catalytic activity">
    <reaction evidence="6">
        <text>Release of an N-terminal pyroglutamyl group from a polypeptide, the second amino acid generally not being Pro.</text>
        <dbReference type="EC" id="3.4.19.3"/>
    </reaction>
</comment>
<reference evidence="8" key="1">
    <citation type="journal article" date="2019" name="Int. J. Syst. Evol. Microbiol.">
        <title>The Global Catalogue of Microorganisms (GCM) 10K type strain sequencing project: providing services to taxonomists for standard genome sequencing and annotation.</title>
        <authorList>
            <consortium name="The Broad Institute Genomics Platform"/>
            <consortium name="The Broad Institute Genome Sequencing Center for Infectious Disease"/>
            <person name="Wu L."/>
            <person name="Ma J."/>
        </authorList>
    </citation>
    <scope>NUCLEOTIDE SEQUENCE [LARGE SCALE GENOMIC DNA]</scope>
    <source>
        <strain evidence="8">JCM 18063</strain>
    </source>
</reference>
<evidence type="ECO:0000256" key="2">
    <source>
        <dbReference type="ARBA" id="ARBA00022490"/>
    </source>
</evidence>
<dbReference type="NCBIfam" id="TIGR00504">
    <property type="entry name" value="pyro_pdase"/>
    <property type="match status" value="1"/>
</dbReference>
<dbReference type="NCBIfam" id="NF009676">
    <property type="entry name" value="PRK13197.1"/>
    <property type="match status" value="1"/>
</dbReference>
<feature type="active site" evidence="6">
    <location>
        <position position="143"/>
    </location>
</feature>
<keyword evidence="5" id="KW-0788">Thiol protease</keyword>
<dbReference type="CDD" id="cd00501">
    <property type="entry name" value="Peptidase_C15"/>
    <property type="match status" value="1"/>
</dbReference>
<dbReference type="PANTHER" id="PTHR23402:SF1">
    <property type="entry name" value="PYROGLUTAMYL-PEPTIDASE I"/>
    <property type="match status" value="1"/>
</dbReference>
<evidence type="ECO:0000313" key="7">
    <source>
        <dbReference type="EMBL" id="GAA4726454.1"/>
    </source>
</evidence>
<evidence type="ECO:0000256" key="1">
    <source>
        <dbReference type="ARBA" id="ARBA00006641"/>
    </source>
</evidence>
<accession>A0ABP8YEB8</accession>
<dbReference type="InterPro" id="IPR016125">
    <property type="entry name" value="Peptidase_C15-like"/>
</dbReference>
<keyword evidence="3" id="KW-0645">Protease</keyword>
<dbReference type="InterPro" id="IPR036440">
    <property type="entry name" value="Peptidase_C15-like_sf"/>
</dbReference>
<comment type="similarity">
    <text evidence="1">Belongs to the peptidase C15 family.</text>
</comment>
<sequence length="208" mass="21454">MVAMKVLMTGFEPFGGDAVNESWDAVRALPPRPDVEVVTARLPVTFAGAVDACRQLLALHAPDVVIAVGLAAGTEAIRLERVAVNVIDARIADNDGVAPVDEPVVAGGPAAYFSTLPLKAGLTALRDAGIPAVVSNSAGTYVCNTVFYAVQHELAAWADVRSGFVHVPRADVVDQDAASRALGLVVDAAVGALRGRVAEPRTAAGTEH</sequence>
<keyword evidence="4" id="KW-0378">Hydrolase</keyword>
<dbReference type="InterPro" id="IPR029762">
    <property type="entry name" value="PGP-I_bact-type"/>
</dbReference>
<dbReference type="InterPro" id="IPR033694">
    <property type="entry name" value="PGPEP1_Cys_AS"/>
</dbReference>
<dbReference type="Gene3D" id="3.40.630.20">
    <property type="entry name" value="Peptidase C15, pyroglutamyl peptidase I-like"/>
    <property type="match status" value="1"/>
</dbReference>
<dbReference type="Proteomes" id="UP001500956">
    <property type="component" value="Unassembled WGS sequence"/>
</dbReference>